<dbReference type="Gene3D" id="4.10.280.10">
    <property type="entry name" value="Helix-loop-helix DNA-binding domain"/>
    <property type="match status" value="1"/>
</dbReference>
<proteinExistence type="predicted"/>
<dbReference type="InterPro" id="IPR052099">
    <property type="entry name" value="Regulatory_TF_Diverse"/>
</dbReference>
<dbReference type="PANTHER" id="PTHR47336">
    <property type="entry name" value="TRANSCRIPTION FACTOR HMS1-RELATED"/>
    <property type="match status" value="1"/>
</dbReference>
<feature type="compositionally biased region" description="Polar residues" evidence="2">
    <location>
        <begin position="156"/>
        <end position="165"/>
    </location>
</feature>
<feature type="compositionally biased region" description="Low complexity" evidence="2">
    <location>
        <begin position="102"/>
        <end position="112"/>
    </location>
</feature>
<reference evidence="3" key="2">
    <citation type="submission" date="2023-06" db="EMBL/GenBank/DDBJ databases">
        <authorList>
            <consortium name="Lawrence Berkeley National Laboratory"/>
            <person name="Haridas S."/>
            <person name="Hensen N."/>
            <person name="Bonometti L."/>
            <person name="Westerberg I."/>
            <person name="Brannstrom I.O."/>
            <person name="Guillou S."/>
            <person name="Cros-Aarteil S."/>
            <person name="Calhoun S."/>
            <person name="Kuo A."/>
            <person name="Mondo S."/>
            <person name="Pangilinan J."/>
            <person name="Riley R."/>
            <person name="Labutti K."/>
            <person name="Andreopoulos B."/>
            <person name="Lipzen A."/>
            <person name="Chen C."/>
            <person name="Yanf M."/>
            <person name="Daum C."/>
            <person name="Ng V."/>
            <person name="Clum A."/>
            <person name="Steindorff A."/>
            <person name="Ohm R."/>
            <person name="Martin F."/>
            <person name="Silar P."/>
            <person name="Natvig D."/>
            <person name="Lalanne C."/>
            <person name="Gautier V."/>
            <person name="Ament-Velasquez S.L."/>
            <person name="Kruys A."/>
            <person name="Hutchinson M.I."/>
            <person name="Powell A.J."/>
            <person name="Barry K."/>
            <person name="Miller A.N."/>
            <person name="Grigoriev I.V."/>
            <person name="Debuchy R."/>
            <person name="Gladieux P."/>
            <person name="Thoren M.H."/>
            <person name="Johannesson H."/>
        </authorList>
    </citation>
    <scope>NUCLEOTIDE SEQUENCE</scope>
    <source>
        <strain evidence="3">SMH4131-1</strain>
    </source>
</reference>
<keyword evidence="4" id="KW-1185">Reference proteome</keyword>
<dbReference type="AlphaFoldDB" id="A0AAE0IWP2"/>
<dbReference type="PANTHER" id="PTHR47336:SF4">
    <property type="entry name" value="BHLH TRANSCRIPTION FACTOR (EUROFUNG)"/>
    <property type="match status" value="1"/>
</dbReference>
<sequence>MDSAPPSAWDGYINNGWEDVASLEKSESNGFTTPWGDPWFHHAGASGFDSNNMNMNDGFVHYHHTHGSGSGSGSSLPPGFAMPPQLHTTSASYGVPFSTLTPSSDSSSVTWTEAGTPQCISPQGSARDGVAQSSICLSPSSFAHQAPTIAPAPSVTAASESSRTFPSYFPDPPSRNPNPMATLPKSPPGISSSNAAKGKSSSSSSSRRKPAAPTAAAKGKQPLAATMKPPAPSASPTLEEYKDNLRQWHNRIGKKYRNKLNDKFESLHAILLRIESRANYGGGERDGFVGGGGGDDDGGGVSPAGRTARVINKSNVLDMARRRIELLQVERERLRAEKEALLEQLNA</sequence>
<accession>A0AAE0IWP2</accession>
<organism evidence="3 4">
    <name type="scientific">Cercophora scortea</name>
    <dbReference type="NCBI Taxonomy" id="314031"/>
    <lineage>
        <taxon>Eukaryota</taxon>
        <taxon>Fungi</taxon>
        <taxon>Dikarya</taxon>
        <taxon>Ascomycota</taxon>
        <taxon>Pezizomycotina</taxon>
        <taxon>Sordariomycetes</taxon>
        <taxon>Sordariomycetidae</taxon>
        <taxon>Sordariales</taxon>
        <taxon>Lasiosphaeriaceae</taxon>
        <taxon>Cercophora</taxon>
    </lineage>
</organism>
<evidence type="ECO:0008006" key="5">
    <source>
        <dbReference type="Google" id="ProtNLM"/>
    </source>
</evidence>
<feature type="region of interest" description="Disordered" evidence="2">
    <location>
        <begin position="66"/>
        <end position="87"/>
    </location>
</feature>
<comment type="caution">
    <text evidence="3">The sequence shown here is derived from an EMBL/GenBank/DDBJ whole genome shotgun (WGS) entry which is preliminary data.</text>
</comment>
<protein>
    <recommendedName>
        <fullName evidence="5">BHLH domain-containing protein</fullName>
    </recommendedName>
</protein>
<dbReference type="SUPFAM" id="SSF47459">
    <property type="entry name" value="HLH, helix-loop-helix DNA-binding domain"/>
    <property type="match status" value="1"/>
</dbReference>
<evidence type="ECO:0000256" key="1">
    <source>
        <dbReference type="SAM" id="Coils"/>
    </source>
</evidence>
<feature type="compositionally biased region" description="Low complexity" evidence="2">
    <location>
        <begin position="191"/>
        <end position="220"/>
    </location>
</feature>
<gene>
    <name evidence="3" type="ORF">B0T19DRAFT_109201</name>
</gene>
<feature type="compositionally biased region" description="Polar residues" evidence="2">
    <location>
        <begin position="113"/>
        <end position="124"/>
    </location>
</feature>
<dbReference type="InterPro" id="IPR036638">
    <property type="entry name" value="HLH_DNA-bd_sf"/>
</dbReference>
<dbReference type="EMBL" id="JAUEPO010000002">
    <property type="protein sequence ID" value="KAK3332681.1"/>
    <property type="molecule type" value="Genomic_DNA"/>
</dbReference>
<feature type="coiled-coil region" evidence="1">
    <location>
        <begin position="317"/>
        <end position="344"/>
    </location>
</feature>
<evidence type="ECO:0000256" key="2">
    <source>
        <dbReference type="SAM" id="MobiDB-lite"/>
    </source>
</evidence>
<name>A0AAE0IWP2_9PEZI</name>
<dbReference type="Proteomes" id="UP001286456">
    <property type="component" value="Unassembled WGS sequence"/>
</dbReference>
<reference evidence="3" key="1">
    <citation type="journal article" date="2023" name="Mol. Phylogenet. Evol.">
        <title>Genome-scale phylogeny and comparative genomics of the fungal order Sordariales.</title>
        <authorList>
            <person name="Hensen N."/>
            <person name="Bonometti L."/>
            <person name="Westerberg I."/>
            <person name="Brannstrom I.O."/>
            <person name="Guillou S."/>
            <person name="Cros-Aarteil S."/>
            <person name="Calhoun S."/>
            <person name="Haridas S."/>
            <person name="Kuo A."/>
            <person name="Mondo S."/>
            <person name="Pangilinan J."/>
            <person name="Riley R."/>
            <person name="LaButti K."/>
            <person name="Andreopoulos B."/>
            <person name="Lipzen A."/>
            <person name="Chen C."/>
            <person name="Yan M."/>
            <person name="Daum C."/>
            <person name="Ng V."/>
            <person name="Clum A."/>
            <person name="Steindorff A."/>
            <person name="Ohm R.A."/>
            <person name="Martin F."/>
            <person name="Silar P."/>
            <person name="Natvig D.O."/>
            <person name="Lalanne C."/>
            <person name="Gautier V."/>
            <person name="Ament-Velasquez S.L."/>
            <person name="Kruys A."/>
            <person name="Hutchinson M.I."/>
            <person name="Powell A.J."/>
            <person name="Barry K."/>
            <person name="Miller A.N."/>
            <person name="Grigoriev I.V."/>
            <person name="Debuchy R."/>
            <person name="Gladieux P."/>
            <person name="Hiltunen Thoren M."/>
            <person name="Johannesson H."/>
        </authorList>
    </citation>
    <scope>NUCLEOTIDE SEQUENCE</scope>
    <source>
        <strain evidence="3">SMH4131-1</strain>
    </source>
</reference>
<evidence type="ECO:0000313" key="3">
    <source>
        <dbReference type="EMBL" id="KAK3332681.1"/>
    </source>
</evidence>
<dbReference type="GO" id="GO:0046983">
    <property type="term" value="F:protein dimerization activity"/>
    <property type="evidence" value="ECO:0007669"/>
    <property type="project" value="InterPro"/>
</dbReference>
<feature type="region of interest" description="Disordered" evidence="2">
    <location>
        <begin position="102"/>
        <end position="126"/>
    </location>
</feature>
<keyword evidence="1" id="KW-0175">Coiled coil</keyword>
<evidence type="ECO:0000313" key="4">
    <source>
        <dbReference type="Proteomes" id="UP001286456"/>
    </source>
</evidence>
<feature type="region of interest" description="Disordered" evidence="2">
    <location>
        <begin position="153"/>
        <end position="237"/>
    </location>
</feature>